<gene>
    <name evidence="3" type="ORF">Vafri_20401</name>
</gene>
<proteinExistence type="predicted"/>
<dbReference type="EMBL" id="BNCO01000092">
    <property type="protein sequence ID" value="GIL66997.1"/>
    <property type="molecule type" value="Genomic_DNA"/>
</dbReference>
<evidence type="ECO:0000259" key="2">
    <source>
        <dbReference type="SMART" id="SM01280"/>
    </source>
</evidence>
<evidence type="ECO:0000313" key="3">
    <source>
        <dbReference type="EMBL" id="GIL66997.1"/>
    </source>
</evidence>
<feature type="compositionally biased region" description="Low complexity" evidence="1">
    <location>
        <begin position="45"/>
        <end position="56"/>
    </location>
</feature>
<dbReference type="SMART" id="SM01280">
    <property type="entry name" value="Mcm10"/>
    <property type="match status" value="1"/>
</dbReference>
<dbReference type="GO" id="GO:0043596">
    <property type="term" value="C:nuclear replication fork"/>
    <property type="evidence" value="ECO:0007669"/>
    <property type="project" value="TreeGrafter"/>
</dbReference>
<sequence>QLGKQPGGAAAALHVPPAAAPGGVGGAARRPSSGPRFSMPPPLPAELASLLTPPASNGGRKVSATEAGGAVRQDSTSGTNGRRPVSGRGLGAAQHPTARGSGTKSANADGGDGAKEEEDLIIVELEAEDDIPSNTAAEPEIEDPGPRIETRCGKDRSNCGLHSRPEFEHGAGGTEELVHDNDEGAHVVSPDEHRQRQQHVEGDACDGAAGPSQTAGRSASEGNAAAGGGGSEKALDGEGCGLDELLELFPELQDADEPVQVQQQDSDPHQPGGAEGMGRIQPSQDQVQSPSAMMTVGQTGEANVDRGARAAAAACGPNSSGDGSGGVRAGTGMPAAVATGLLPRVAGLGIAPSALKAAARKQQAAAAKVHAEKLALLGMKPPPSAVLSAPSKPLSAANMVGGQTQSAKAAAAAALATAKGLPMPRSGARTAAAQAAAAAGATVTTGPAPSSALAAAFGSLVQKLPEAEGPSRYSELSEEAADEAMLSMLESLEARDALVKQLDSITHLKVTAWHCVECNRLSEFMDKQCRAEGHMLNKATTLKRFWTCDHCNARITTLGVRFPASRCSRCNNPSLEFTACTMYRGPRELKPAGMASTSGLASKDNLFATIEQHPEIGRRTFR</sequence>
<dbReference type="InterPro" id="IPR015411">
    <property type="entry name" value="Rep_factor_Mcm10_C"/>
</dbReference>
<dbReference type="PANTHER" id="PTHR13454:SF11">
    <property type="entry name" value="PROTEIN MCM10 HOMOLOG"/>
    <property type="match status" value="1"/>
</dbReference>
<dbReference type="GO" id="GO:0003688">
    <property type="term" value="F:DNA replication origin binding"/>
    <property type="evidence" value="ECO:0007669"/>
    <property type="project" value="TreeGrafter"/>
</dbReference>
<feature type="non-terminal residue" evidence="3">
    <location>
        <position position="622"/>
    </location>
</feature>
<feature type="domain" description="Replication factor Mcm10 C-terminal" evidence="2">
    <location>
        <begin position="253"/>
        <end position="596"/>
    </location>
</feature>
<comment type="caution">
    <text evidence="3">The sequence shown here is derived from an EMBL/GenBank/DDBJ whole genome shotgun (WGS) entry which is preliminary data.</text>
</comment>
<dbReference type="PANTHER" id="PTHR13454">
    <property type="entry name" value="PROTEIN MCM10 HOMOLOG"/>
    <property type="match status" value="1"/>
</dbReference>
<organism evidence="3 4">
    <name type="scientific">Volvox africanus</name>
    <dbReference type="NCBI Taxonomy" id="51714"/>
    <lineage>
        <taxon>Eukaryota</taxon>
        <taxon>Viridiplantae</taxon>
        <taxon>Chlorophyta</taxon>
        <taxon>core chlorophytes</taxon>
        <taxon>Chlorophyceae</taxon>
        <taxon>CS clade</taxon>
        <taxon>Chlamydomonadales</taxon>
        <taxon>Volvocaceae</taxon>
        <taxon>Volvox</taxon>
    </lineage>
</organism>
<feature type="compositionally biased region" description="Acidic residues" evidence="1">
    <location>
        <begin position="115"/>
        <end position="131"/>
    </location>
</feature>
<keyword evidence="4" id="KW-1185">Reference proteome</keyword>
<feature type="compositionally biased region" description="Basic and acidic residues" evidence="1">
    <location>
        <begin position="144"/>
        <end position="169"/>
    </location>
</feature>
<feature type="region of interest" description="Disordered" evidence="1">
    <location>
        <begin position="1"/>
        <end position="288"/>
    </location>
</feature>
<protein>
    <recommendedName>
        <fullName evidence="2">Replication factor Mcm10 C-terminal domain-containing protein</fullName>
    </recommendedName>
</protein>
<evidence type="ECO:0000256" key="1">
    <source>
        <dbReference type="SAM" id="MobiDB-lite"/>
    </source>
</evidence>
<reference evidence="3" key="1">
    <citation type="journal article" date="2021" name="Proc. Natl. Acad. Sci. U.S.A.">
        <title>Three genomes in the algal genus Volvox reveal the fate of a haploid sex-determining region after a transition to homothallism.</title>
        <authorList>
            <person name="Yamamoto K."/>
            <person name="Hamaji T."/>
            <person name="Kawai-Toyooka H."/>
            <person name="Matsuzaki R."/>
            <person name="Takahashi F."/>
            <person name="Nishimura Y."/>
            <person name="Kawachi M."/>
            <person name="Noguchi H."/>
            <person name="Minakuchi Y."/>
            <person name="Umen J.G."/>
            <person name="Toyoda A."/>
            <person name="Nozaki H."/>
        </authorList>
    </citation>
    <scope>NUCLEOTIDE SEQUENCE</scope>
    <source>
        <strain evidence="3">NIES-3780</strain>
    </source>
</reference>
<feature type="compositionally biased region" description="Low complexity" evidence="1">
    <location>
        <begin position="7"/>
        <end position="21"/>
    </location>
</feature>
<feature type="compositionally biased region" description="Low complexity" evidence="1">
    <location>
        <begin position="215"/>
        <end position="224"/>
    </location>
</feature>
<dbReference type="AlphaFoldDB" id="A0A8J4FAE8"/>
<accession>A0A8J4FAE8</accession>
<dbReference type="Proteomes" id="UP000747399">
    <property type="component" value="Unassembled WGS sequence"/>
</dbReference>
<dbReference type="InterPro" id="IPR040184">
    <property type="entry name" value="Mcm10"/>
</dbReference>
<dbReference type="GO" id="GO:0006270">
    <property type="term" value="P:DNA replication initiation"/>
    <property type="evidence" value="ECO:0007669"/>
    <property type="project" value="InterPro"/>
</dbReference>
<dbReference type="GO" id="GO:0003697">
    <property type="term" value="F:single-stranded DNA binding"/>
    <property type="evidence" value="ECO:0007669"/>
    <property type="project" value="InterPro"/>
</dbReference>
<evidence type="ECO:0000313" key="4">
    <source>
        <dbReference type="Proteomes" id="UP000747399"/>
    </source>
</evidence>
<name>A0A8J4FAE8_9CHLO</name>
<feature type="compositionally biased region" description="Basic and acidic residues" evidence="1">
    <location>
        <begin position="176"/>
        <end position="202"/>
    </location>
</feature>